<sequence>MTEREAEIAALAQDLSGLRRVWPDMAVSQDLGLYCDDIMEFIMALADRYGEWVWDWPWARFADDREGVGCLAIFGLPWLLLCWLFRARSRGLHQVQGLERLEIGHIAAVLDRGVWFEP</sequence>
<evidence type="ECO:0000313" key="2">
    <source>
        <dbReference type="Proteomes" id="UP001218231"/>
    </source>
</evidence>
<gene>
    <name evidence="1" type="ORF">PQ457_10565</name>
</gene>
<reference evidence="1 2" key="1">
    <citation type="submission" date="2023-02" db="EMBL/GenBank/DDBJ databases">
        <title>Genome sequence of Novosphingobium humi KACC 19094.</title>
        <authorList>
            <person name="Kim S."/>
            <person name="Heo J."/>
            <person name="Kwon S.-W."/>
        </authorList>
    </citation>
    <scope>NUCLEOTIDE SEQUENCE [LARGE SCALE GENOMIC DNA]</scope>
    <source>
        <strain evidence="1 2">KACC 19094</strain>
    </source>
</reference>
<organism evidence="1 2">
    <name type="scientific">Novosphingobium humi</name>
    <dbReference type="NCBI Taxonomy" id="2282397"/>
    <lineage>
        <taxon>Bacteria</taxon>
        <taxon>Pseudomonadati</taxon>
        <taxon>Pseudomonadota</taxon>
        <taxon>Alphaproteobacteria</taxon>
        <taxon>Sphingomonadales</taxon>
        <taxon>Sphingomonadaceae</taxon>
        <taxon>Novosphingobium</taxon>
    </lineage>
</organism>
<accession>A0ABY7TVL2</accession>
<dbReference type="RefSeq" id="WP_273616837.1">
    <property type="nucleotide sequence ID" value="NZ_CP117417.1"/>
</dbReference>
<protein>
    <submittedName>
        <fullName evidence="1">Uncharacterized protein</fullName>
    </submittedName>
</protein>
<dbReference type="Proteomes" id="UP001218231">
    <property type="component" value="Chromosome"/>
</dbReference>
<dbReference type="EMBL" id="CP117417">
    <property type="protein sequence ID" value="WCT76390.1"/>
    <property type="molecule type" value="Genomic_DNA"/>
</dbReference>
<name>A0ABY7TVL2_9SPHN</name>
<keyword evidence="2" id="KW-1185">Reference proteome</keyword>
<proteinExistence type="predicted"/>
<evidence type="ECO:0000313" key="1">
    <source>
        <dbReference type="EMBL" id="WCT76390.1"/>
    </source>
</evidence>